<dbReference type="Proteomes" id="UP001595636">
    <property type="component" value="Unassembled WGS sequence"/>
</dbReference>
<keyword evidence="1" id="KW-1133">Transmembrane helix</keyword>
<sequence length="69" mass="7642">MYLPHSLYESEPFLCLGSGALALTQLELVVGQIAGALIMLAGSYILLLRYRARSKKRKQAGKPPVARRR</sequence>
<proteinExistence type="predicted"/>
<comment type="caution">
    <text evidence="2">The sequence shown here is derived from an EMBL/GenBank/DDBJ whole genome shotgun (WGS) entry which is preliminary data.</text>
</comment>
<name>A0ABV7TSZ2_9NEIS</name>
<protein>
    <recommendedName>
        <fullName evidence="4">Prolipoprotein diacylglyceryl transferase</fullName>
    </recommendedName>
</protein>
<evidence type="ECO:0000256" key="1">
    <source>
        <dbReference type="SAM" id="Phobius"/>
    </source>
</evidence>
<dbReference type="EMBL" id="JBHRYH010000014">
    <property type="protein sequence ID" value="MFC3625860.1"/>
    <property type="molecule type" value="Genomic_DNA"/>
</dbReference>
<keyword evidence="1" id="KW-0812">Transmembrane</keyword>
<evidence type="ECO:0008006" key="4">
    <source>
        <dbReference type="Google" id="ProtNLM"/>
    </source>
</evidence>
<keyword evidence="1" id="KW-0472">Membrane</keyword>
<reference evidence="3" key="1">
    <citation type="journal article" date="2019" name="Int. J. Syst. Evol. Microbiol.">
        <title>The Global Catalogue of Microorganisms (GCM) 10K type strain sequencing project: providing services to taxonomists for standard genome sequencing and annotation.</title>
        <authorList>
            <consortium name="The Broad Institute Genomics Platform"/>
            <consortium name="The Broad Institute Genome Sequencing Center for Infectious Disease"/>
            <person name="Wu L."/>
            <person name="Ma J."/>
        </authorList>
    </citation>
    <scope>NUCLEOTIDE SEQUENCE [LARGE SCALE GENOMIC DNA]</scope>
    <source>
        <strain evidence="3">KCTC 42195</strain>
    </source>
</reference>
<accession>A0ABV7TSZ2</accession>
<dbReference type="RefSeq" id="WP_390277804.1">
    <property type="nucleotide sequence ID" value="NZ_JBHRYH010000014.1"/>
</dbReference>
<gene>
    <name evidence="2" type="ORF">ACFOKJ_06870</name>
</gene>
<keyword evidence="3" id="KW-1185">Reference proteome</keyword>
<feature type="transmembrane region" description="Helical" evidence="1">
    <location>
        <begin position="28"/>
        <end position="48"/>
    </location>
</feature>
<evidence type="ECO:0000313" key="2">
    <source>
        <dbReference type="EMBL" id="MFC3625860.1"/>
    </source>
</evidence>
<organism evidence="2 3">
    <name type="scientific">Vogesella amnigena</name>
    <dbReference type="NCBI Taxonomy" id="1507449"/>
    <lineage>
        <taxon>Bacteria</taxon>
        <taxon>Pseudomonadati</taxon>
        <taxon>Pseudomonadota</taxon>
        <taxon>Betaproteobacteria</taxon>
        <taxon>Neisseriales</taxon>
        <taxon>Chromobacteriaceae</taxon>
        <taxon>Vogesella</taxon>
    </lineage>
</organism>
<evidence type="ECO:0000313" key="3">
    <source>
        <dbReference type="Proteomes" id="UP001595636"/>
    </source>
</evidence>